<dbReference type="InParanoid" id="G5A7M2"/>
<dbReference type="SMR" id="G5A7M2"/>
<feature type="region of interest" description="Disordered" evidence="1">
    <location>
        <begin position="176"/>
        <end position="256"/>
    </location>
</feature>
<gene>
    <name evidence="2" type="ORF">PHYSODRAFT_339793</name>
</gene>
<organism evidence="2 3">
    <name type="scientific">Phytophthora sojae (strain P6497)</name>
    <name type="common">Soybean stem and root rot agent</name>
    <name type="synonym">Phytophthora megasperma f. sp. glycines</name>
    <dbReference type="NCBI Taxonomy" id="1094619"/>
    <lineage>
        <taxon>Eukaryota</taxon>
        <taxon>Sar</taxon>
        <taxon>Stramenopiles</taxon>
        <taxon>Oomycota</taxon>
        <taxon>Peronosporomycetes</taxon>
        <taxon>Peronosporales</taxon>
        <taxon>Peronosporaceae</taxon>
        <taxon>Phytophthora</taxon>
    </lineage>
</organism>
<sequence>MVSQRTELSEDMRAIFEKIVYKNWLRKKKSADDVFIFVLEEPHDQIFKVRALNTWVSYVTKLDHDDAYKAITRTKELGQRLLQEQWLSESQTAGAVFKQLRLGQDRFRLFKTPWVTLWASYVTKLDPKNADEVVLSVLQPLYTKKELAQLLKAAKGVDETKELATRLAKQLLYNKGREPRKEHDGCSDGLRVSMADDGSRHRSSSRATTAIALQEGGDSMGHCHGGGRPSLRPRFQARGRRPRFKHSSHASTEAFGRCPSGCCRHPMLLEPGLTHPSARAGRTRLTLKSSLHGTAPTAAQQEVQDPRPVSADLVGGEYEPPDLA</sequence>
<dbReference type="KEGG" id="psoj:PHYSODRAFT_339793"/>
<evidence type="ECO:0000313" key="2">
    <source>
        <dbReference type="EMBL" id="EGZ07898.1"/>
    </source>
</evidence>
<accession>G5A7M2</accession>
<feature type="compositionally biased region" description="Polar residues" evidence="1">
    <location>
        <begin position="286"/>
        <end position="303"/>
    </location>
</feature>
<name>G5A7M2_PHYSP</name>
<dbReference type="AlphaFoldDB" id="G5A7M2"/>
<evidence type="ECO:0008006" key="4">
    <source>
        <dbReference type="Google" id="ProtNLM"/>
    </source>
</evidence>
<dbReference type="Proteomes" id="UP000002640">
    <property type="component" value="Unassembled WGS sequence"/>
</dbReference>
<dbReference type="RefSeq" id="XP_009536070.1">
    <property type="nucleotide sequence ID" value="XM_009537775.1"/>
</dbReference>
<proteinExistence type="predicted"/>
<protein>
    <recommendedName>
        <fullName evidence="4">RXLR phytopathogen effector protein WY-domain domain-containing protein</fullName>
    </recommendedName>
</protein>
<keyword evidence="3" id="KW-1185">Reference proteome</keyword>
<reference evidence="2 3" key="1">
    <citation type="journal article" date="2006" name="Science">
        <title>Phytophthora genome sequences uncover evolutionary origins and mechanisms of pathogenesis.</title>
        <authorList>
            <person name="Tyler B.M."/>
            <person name="Tripathy S."/>
            <person name="Zhang X."/>
            <person name="Dehal P."/>
            <person name="Jiang R.H."/>
            <person name="Aerts A."/>
            <person name="Arredondo F.D."/>
            <person name="Baxter L."/>
            <person name="Bensasson D."/>
            <person name="Beynon J.L."/>
            <person name="Chapman J."/>
            <person name="Damasceno C.M."/>
            <person name="Dorrance A.E."/>
            <person name="Dou D."/>
            <person name="Dickerman A.W."/>
            <person name="Dubchak I.L."/>
            <person name="Garbelotto M."/>
            <person name="Gijzen M."/>
            <person name="Gordon S.G."/>
            <person name="Govers F."/>
            <person name="Grunwald N.J."/>
            <person name="Huang W."/>
            <person name="Ivors K.L."/>
            <person name="Jones R.W."/>
            <person name="Kamoun S."/>
            <person name="Krampis K."/>
            <person name="Lamour K.H."/>
            <person name="Lee M.K."/>
            <person name="McDonald W.H."/>
            <person name="Medina M."/>
            <person name="Meijer H.J."/>
            <person name="Nordberg E.K."/>
            <person name="Maclean D.J."/>
            <person name="Ospina-Giraldo M.D."/>
            <person name="Morris P.F."/>
            <person name="Phuntumart V."/>
            <person name="Putnam N.H."/>
            <person name="Rash S."/>
            <person name="Rose J.K."/>
            <person name="Sakihama Y."/>
            <person name="Salamov A.A."/>
            <person name="Savidor A."/>
            <person name="Scheuring C.F."/>
            <person name="Smith B.M."/>
            <person name="Sobral B.W."/>
            <person name="Terry A."/>
            <person name="Torto-Alalibo T.A."/>
            <person name="Win J."/>
            <person name="Xu Z."/>
            <person name="Zhang H."/>
            <person name="Grigoriev I.V."/>
            <person name="Rokhsar D.S."/>
            <person name="Boore J.L."/>
        </authorList>
    </citation>
    <scope>NUCLEOTIDE SEQUENCE [LARGE SCALE GENOMIC DNA]</scope>
    <source>
        <strain evidence="2 3">P6497</strain>
    </source>
</reference>
<dbReference type="GeneID" id="20647798"/>
<evidence type="ECO:0000313" key="3">
    <source>
        <dbReference type="Proteomes" id="UP000002640"/>
    </source>
</evidence>
<evidence type="ECO:0000256" key="1">
    <source>
        <dbReference type="SAM" id="MobiDB-lite"/>
    </source>
</evidence>
<feature type="compositionally biased region" description="Basic residues" evidence="1">
    <location>
        <begin position="235"/>
        <end position="248"/>
    </location>
</feature>
<dbReference type="EMBL" id="JH159161">
    <property type="protein sequence ID" value="EGZ07898.1"/>
    <property type="molecule type" value="Genomic_DNA"/>
</dbReference>
<feature type="compositionally biased region" description="Basic and acidic residues" evidence="1">
    <location>
        <begin position="176"/>
        <end position="186"/>
    </location>
</feature>
<feature type="region of interest" description="Disordered" evidence="1">
    <location>
        <begin position="285"/>
        <end position="324"/>
    </location>
</feature>